<dbReference type="InterPro" id="IPR007730">
    <property type="entry name" value="SPOR-like_dom"/>
</dbReference>
<gene>
    <name evidence="4" type="ORF">LX69_02864</name>
</gene>
<dbReference type="RefSeq" id="WP_111446683.1">
    <property type="nucleotide sequence ID" value="NZ_QKZK01000030.1"/>
</dbReference>
<dbReference type="Gene3D" id="3.30.70.1070">
    <property type="entry name" value="Sporulation related repeat"/>
    <property type="match status" value="1"/>
</dbReference>
<keyword evidence="5" id="KW-1185">Reference proteome</keyword>
<evidence type="ECO:0000259" key="3">
    <source>
        <dbReference type="PROSITE" id="PS51724"/>
    </source>
</evidence>
<dbReference type="OrthoDB" id="1123218at2"/>
<evidence type="ECO:0000256" key="2">
    <source>
        <dbReference type="SAM" id="SignalP"/>
    </source>
</evidence>
<accession>A0A2W7MYW0</accession>
<evidence type="ECO:0000313" key="5">
    <source>
        <dbReference type="Proteomes" id="UP000249239"/>
    </source>
</evidence>
<dbReference type="PROSITE" id="PS51724">
    <property type="entry name" value="SPOR"/>
    <property type="match status" value="1"/>
</dbReference>
<comment type="caution">
    <text evidence="4">The sequence shown here is derived from an EMBL/GenBank/DDBJ whole genome shotgun (WGS) entry which is preliminary data.</text>
</comment>
<dbReference type="Pfam" id="PF05036">
    <property type="entry name" value="SPOR"/>
    <property type="match status" value="1"/>
</dbReference>
<feature type="domain" description="SPOR" evidence="3">
    <location>
        <begin position="92"/>
        <end position="169"/>
    </location>
</feature>
<dbReference type="AlphaFoldDB" id="A0A2W7MYW0"/>
<evidence type="ECO:0000256" key="1">
    <source>
        <dbReference type="SAM" id="MobiDB-lite"/>
    </source>
</evidence>
<dbReference type="GO" id="GO:0042834">
    <property type="term" value="F:peptidoglycan binding"/>
    <property type="evidence" value="ECO:0007669"/>
    <property type="project" value="InterPro"/>
</dbReference>
<protein>
    <submittedName>
        <fullName evidence="4">Sporulation related protein</fullName>
    </submittedName>
</protein>
<proteinExistence type="predicted"/>
<feature type="compositionally biased region" description="Low complexity" evidence="1">
    <location>
        <begin position="34"/>
        <end position="73"/>
    </location>
</feature>
<feature type="region of interest" description="Disordered" evidence="1">
    <location>
        <begin position="26"/>
        <end position="73"/>
    </location>
</feature>
<feature type="chain" id="PRO_5016119753" evidence="2">
    <location>
        <begin position="20"/>
        <end position="171"/>
    </location>
</feature>
<feature type="signal peptide" evidence="2">
    <location>
        <begin position="1"/>
        <end position="19"/>
    </location>
</feature>
<dbReference type="Proteomes" id="UP000249239">
    <property type="component" value="Unassembled WGS sequence"/>
</dbReference>
<dbReference type="EMBL" id="QKZK01000030">
    <property type="protein sequence ID" value="PZX12773.1"/>
    <property type="molecule type" value="Genomic_DNA"/>
</dbReference>
<dbReference type="SUPFAM" id="SSF110997">
    <property type="entry name" value="Sporulation related repeat"/>
    <property type="match status" value="1"/>
</dbReference>
<dbReference type="PROSITE" id="PS51257">
    <property type="entry name" value="PROKAR_LIPOPROTEIN"/>
    <property type="match status" value="1"/>
</dbReference>
<name>A0A2W7MYW0_9BACT</name>
<reference evidence="4 5" key="1">
    <citation type="submission" date="2018-06" db="EMBL/GenBank/DDBJ databases">
        <title>Genomic Encyclopedia of Archaeal and Bacterial Type Strains, Phase II (KMG-II): from individual species to whole genera.</title>
        <authorList>
            <person name="Goeker M."/>
        </authorList>
    </citation>
    <scope>NUCLEOTIDE SEQUENCE [LARGE SCALE GENOMIC DNA]</scope>
    <source>
        <strain evidence="4 5">DSM 6779</strain>
    </source>
</reference>
<keyword evidence="2" id="KW-0732">Signal</keyword>
<evidence type="ECO:0000313" key="4">
    <source>
        <dbReference type="EMBL" id="PZX12773.1"/>
    </source>
</evidence>
<dbReference type="InterPro" id="IPR036680">
    <property type="entry name" value="SPOR-like_sf"/>
</dbReference>
<sequence>MRIVPVALLFTAIMMASCASLTRKGSSSFSDSQSPYAKSTSTSPKPKSNPTPSSKTSSTPTPTPKVTPTAEPAKAVVVREEKVKVVENTTTDQAIYNYYCIIGSFRILDNARNFTQQLKSEGFQPVILENENGLYRISVSGSNQEDAVRAKIADIRGQYPQYADVWLLKKQ</sequence>
<organism evidence="4 5">
    <name type="scientific">Breznakibacter xylanolyticus</name>
    <dbReference type="NCBI Taxonomy" id="990"/>
    <lineage>
        <taxon>Bacteria</taxon>
        <taxon>Pseudomonadati</taxon>
        <taxon>Bacteroidota</taxon>
        <taxon>Bacteroidia</taxon>
        <taxon>Marinilabiliales</taxon>
        <taxon>Marinilabiliaceae</taxon>
        <taxon>Breznakibacter</taxon>
    </lineage>
</organism>